<sequence length="430" mass="46593">MKQHRMAVLLASGEIKPLTMTLAVNQMVVIRNVAGATMLPWLRAPSGTRSKSQPTTRKMQFLLGFWRCALLVYIFFELDAFETAKVADRPGPARIASVLTHDRAIERTHDGRPDLHAEAERSAAAAAQRRKLAHLVEEPAPVLNYHYGPLMNSGASVPVHVIWYGDFSAEQKAVVCDFFRCFSATKHKTPSVTSWWNVTQGYKDDKGCAVAGSLHLGAQVHDRDCSRGRALSEDDLQAIVLNALNATDPASRLPLDASAVYLVLTARDVHVEDFCMNSCASHFSTPPADETLGQQLPFAWVGNPELRCPGQCAWPFARDDEFGPPGPTLKSPNGDVGLDGLIINMAAMLAGTVTNPFNNGFYQGDAAYPLEAATACAGIFGPGAYPGFPGQLPQDDASGASFNVHGFWNSSRKFLVPALWDPDTLTCTPP</sequence>
<evidence type="ECO:0000256" key="2">
    <source>
        <dbReference type="ARBA" id="ARBA00022525"/>
    </source>
</evidence>
<dbReference type="PANTHER" id="PTHR31279:SF58">
    <property type="entry name" value="PROTEIN EXORDIUM-LIKE 2"/>
    <property type="match status" value="1"/>
</dbReference>
<keyword evidence="2" id="KW-0964">Secreted</keyword>
<dbReference type="Proteomes" id="UP000077202">
    <property type="component" value="Unassembled WGS sequence"/>
</dbReference>
<dbReference type="PANTHER" id="PTHR31279">
    <property type="entry name" value="PROTEIN EXORDIUM-LIKE 5"/>
    <property type="match status" value="1"/>
</dbReference>
<gene>
    <name evidence="5" type="ORF">AXG93_2374s1160</name>
</gene>
<keyword evidence="3" id="KW-0732">Signal</keyword>
<comment type="subcellular location">
    <subcellularLocation>
        <location evidence="1">Secreted</location>
    </subcellularLocation>
</comment>
<dbReference type="Pfam" id="PF04674">
    <property type="entry name" value="Phi_1"/>
    <property type="match status" value="1"/>
</dbReference>
<dbReference type="AlphaFoldDB" id="A0A176WIZ6"/>
<dbReference type="EMBL" id="LVLJ01000784">
    <property type="protein sequence ID" value="OAE32571.1"/>
    <property type="molecule type" value="Genomic_DNA"/>
</dbReference>
<evidence type="ECO:0000256" key="1">
    <source>
        <dbReference type="ARBA" id="ARBA00004613"/>
    </source>
</evidence>
<evidence type="ECO:0000313" key="5">
    <source>
        <dbReference type="EMBL" id="OAE32571.1"/>
    </source>
</evidence>
<keyword evidence="6" id="KW-1185">Reference proteome</keyword>
<evidence type="ECO:0000313" key="6">
    <source>
        <dbReference type="Proteomes" id="UP000077202"/>
    </source>
</evidence>
<evidence type="ECO:0000256" key="3">
    <source>
        <dbReference type="ARBA" id="ARBA00022729"/>
    </source>
</evidence>
<organism evidence="5 6">
    <name type="scientific">Marchantia polymorpha subsp. ruderalis</name>
    <dbReference type="NCBI Taxonomy" id="1480154"/>
    <lineage>
        <taxon>Eukaryota</taxon>
        <taxon>Viridiplantae</taxon>
        <taxon>Streptophyta</taxon>
        <taxon>Embryophyta</taxon>
        <taxon>Marchantiophyta</taxon>
        <taxon>Marchantiopsida</taxon>
        <taxon>Marchantiidae</taxon>
        <taxon>Marchantiales</taxon>
        <taxon>Marchantiaceae</taxon>
        <taxon>Marchantia</taxon>
    </lineage>
</organism>
<dbReference type="GO" id="GO:0005576">
    <property type="term" value="C:extracellular region"/>
    <property type="evidence" value="ECO:0007669"/>
    <property type="project" value="UniProtKB-SubCell"/>
</dbReference>
<name>A0A176WIZ6_MARPO</name>
<proteinExistence type="inferred from homology"/>
<protein>
    <submittedName>
        <fullName evidence="5">Uncharacterized protein</fullName>
    </submittedName>
</protein>
<reference evidence="5" key="1">
    <citation type="submission" date="2016-03" db="EMBL/GenBank/DDBJ databases">
        <title>Mechanisms controlling the formation of the plant cell surface in tip-growing cells are functionally conserved among land plants.</title>
        <authorList>
            <person name="Honkanen S."/>
            <person name="Jones V.A."/>
            <person name="Morieri G."/>
            <person name="Champion C."/>
            <person name="Hetherington A.J."/>
            <person name="Kelly S."/>
            <person name="Saint-Marcoux D."/>
            <person name="Proust H."/>
            <person name="Prescott H."/>
            <person name="Dolan L."/>
        </authorList>
    </citation>
    <scope>NUCLEOTIDE SEQUENCE [LARGE SCALE GENOMIC DNA]</scope>
    <source>
        <tissue evidence="5">Whole gametophyte</tissue>
    </source>
</reference>
<dbReference type="InterPro" id="IPR006766">
    <property type="entry name" value="EXORDIUM-like"/>
</dbReference>
<comment type="caution">
    <text evidence="5">The sequence shown here is derived from an EMBL/GenBank/DDBJ whole genome shotgun (WGS) entry which is preliminary data.</text>
</comment>
<evidence type="ECO:0000256" key="4">
    <source>
        <dbReference type="ARBA" id="ARBA00023591"/>
    </source>
</evidence>
<comment type="similarity">
    <text evidence="4">Belongs to the EXORDIUM family.</text>
</comment>
<accession>A0A176WIZ6</accession>